<dbReference type="Gene3D" id="1.10.720.80">
    <property type="match status" value="1"/>
</dbReference>
<gene>
    <name evidence="4" type="ORF">CONCODRAFT_12707</name>
</gene>
<sequence>MEPPKSIFTDEELNSDATSKKSILSFILDNATLEFLKENGINGKLANVAKTASKDKAIQCYKTLFESGKFRDPNEPLVAEVKATEAQDKPQEKAKTEAAAEVKYFTKTVLKKGDKMTFPRKGSTVHCWYTGSLEDGTIFDSNQGHGGFKKLRQPLSFKIGTNKVIAGWEQGILTMSKGEKCVLKIQAEGAYGKAGQPQAKIPPNANLSFEVELANIS</sequence>
<protein>
    <recommendedName>
        <fullName evidence="2">peptidylprolyl isomerase</fullName>
        <ecNumber evidence="2">5.2.1.8</ecNumber>
    </recommendedName>
</protein>
<proteinExistence type="predicted"/>
<dbReference type="AlphaFoldDB" id="A0A137NSB7"/>
<dbReference type="Pfam" id="PF18410">
    <property type="entry name" value="BTHB"/>
    <property type="match status" value="1"/>
</dbReference>
<dbReference type="PANTHER" id="PTHR46493">
    <property type="entry name" value="PEPTIDYL-PROLYL CIS-TRANS ISOMERASE FKBP3"/>
    <property type="match status" value="1"/>
</dbReference>
<name>A0A137NSB7_CONC2</name>
<dbReference type="Gene3D" id="3.10.50.40">
    <property type="match status" value="1"/>
</dbReference>
<dbReference type="SUPFAM" id="SSF54534">
    <property type="entry name" value="FKBP-like"/>
    <property type="match status" value="1"/>
</dbReference>
<evidence type="ECO:0000313" key="5">
    <source>
        <dbReference type="Proteomes" id="UP000070444"/>
    </source>
</evidence>
<dbReference type="EMBL" id="KQ964839">
    <property type="protein sequence ID" value="KXN65638.1"/>
    <property type="molecule type" value="Genomic_DNA"/>
</dbReference>
<dbReference type="Pfam" id="PF00254">
    <property type="entry name" value="FKBP_C"/>
    <property type="match status" value="1"/>
</dbReference>
<dbReference type="InterPro" id="IPR041200">
    <property type="entry name" value="FKBP3_BTHB"/>
</dbReference>
<dbReference type="EC" id="5.2.1.8" evidence="2"/>
<reference evidence="4 5" key="1">
    <citation type="journal article" date="2015" name="Genome Biol. Evol.">
        <title>Phylogenomic analyses indicate that early fungi evolved digesting cell walls of algal ancestors of land plants.</title>
        <authorList>
            <person name="Chang Y."/>
            <person name="Wang S."/>
            <person name="Sekimoto S."/>
            <person name="Aerts A.L."/>
            <person name="Choi C."/>
            <person name="Clum A."/>
            <person name="LaButti K.M."/>
            <person name="Lindquist E.A."/>
            <person name="Yee Ngan C."/>
            <person name="Ohm R.A."/>
            <person name="Salamov A.A."/>
            <person name="Grigoriev I.V."/>
            <person name="Spatafora J.W."/>
            <person name="Berbee M.L."/>
        </authorList>
    </citation>
    <scope>NUCLEOTIDE SEQUENCE [LARGE SCALE GENOMIC DNA]</scope>
    <source>
        <strain evidence="4 5">NRRL 28638</strain>
    </source>
</reference>
<keyword evidence="1" id="KW-0597">Phosphoprotein</keyword>
<accession>A0A137NSB7</accession>
<feature type="domain" description="PPIase FKBP-type" evidence="3">
    <location>
        <begin position="122"/>
        <end position="217"/>
    </location>
</feature>
<evidence type="ECO:0000259" key="3">
    <source>
        <dbReference type="PROSITE" id="PS50059"/>
    </source>
</evidence>
<dbReference type="GO" id="GO:0003755">
    <property type="term" value="F:peptidyl-prolyl cis-trans isomerase activity"/>
    <property type="evidence" value="ECO:0007669"/>
    <property type="project" value="UniProtKB-KW"/>
</dbReference>
<organism evidence="4 5">
    <name type="scientific">Conidiobolus coronatus (strain ATCC 28846 / CBS 209.66 / NRRL 28638)</name>
    <name type="common">Delacroixia coronata</name>
    <dbReference type="NCBI Taxonomy" id="796925"/>
    <lineage>
        <taxon>Eukaryota</taxon>
        <taxon>Fungi</taxon>
        <taxon>Fungi incertae sedis</taxon>
        <taxon>Zoopagomycota</taxon>
        <taxon>Entomophthoromycotina</taxon>
        <taxon>Entomophthoromycetes</taxon>
        <taxon>Entomophthorales</taxon>
        <taxon>Ancylistaceae</taxon>
        <taxon>Conidiobolus</taxon>
    </lineage>
</organism>
<dbReference type="STRING" id="796925.A0A137NSB7"/>
<dbReference type="Proteomes" id="UP000070444">
    <property type="component" value="Unassembled WGS sequence"/>
</dbReference>
<dbReference type="InterPro" id="IPR043368">
    <property type="entry name" value="FKBP3"/>
</dbReference>
<evidence type="ECO:0000256" key="1">
    <source>
        <dbReference type="ARBA" id="ARBA00022553"/>
    </source>
</evidence>
<dbReference type="InterPro" id="IPR046357">
    <property type="entry name" value="PPIase_dom_sf"/>
</dbReference>
<evidence type="ECO:0000256" key="2">
    <source>
        <dbReference type="PROSITE-ProRule" id="PRU00277"/>
    </source>
</evidence>
<dbReference type="InterPro" id="IPR001179">
    <property type="entry name" value="PPIase_FKBP_dom"/>
</dbReference>
<dbReference type="PANTHER" id="PTHR46493:SF1">
    <property type="entry name" value="PEPTIDYL-PROLYL CIS-TRANS ISOMERASE FKBP3"/>
    <property type="match status" value="1"/>
</dbReference>
<dbReference type="PROSITE" id="PS50059">
    <property type="entry name" value="FKBP_PPIASE"/>
    <property type="match status" value="1"/>
</dbReference>
<comment type="catalytic activity">
    <reaction evidence="2">
        <text>[protein]-peptidylproline (omega=180) = [protein]-peptidylproline (omega=0)</text>
        <dbReference type="Rhea" id="RHEA:16237"/>
        <dbReference type="Rhea" id="RHEA-COMP:10747"/>
        <dbReference type="Rhea" id="RHEA-COMP:10748"/>
        <dbReference type="ChEBI" id="CHEBI:83833"/>
        <dbReference type="ChEBI" id="CHEBI:83834"/>
        <dbReference type="EC" id="5.2.1.8"/>
    </reaction>
</comment>
<keyword evidence="2" id="KW-0413">Isomerase</keyword>
<dbReference type="OMA" id="IEPDWAY"/>
<keyword evidence="5" id="KW-1185">Reference proteome</keyword>
<dbReference type="CDD" id="cd21063">
    <property type="entry name" value="BTHB_FKBP25"/>
    <property type="match status" value="1"/>
</dbReference>
<evidence type="ECO:0000313" key="4">
    <source>
        <dbReference type="EMBL" id="KXN65638.1"/>
    </source>
</evidence>
<keyword evidence="2" id="KW-0697">Rotamase</keyword>
<dbReference type="OrthoDB" id="1902587at2759"/>